<organism evidence="2 3">
    <name type="scientific">Delphinapterus leucas</name>
    <name type="common">Beluga whale</name>
    <dbReference type="NCBI Taxonomy" id="9749"/>
    <lineage>
        <taxon>Eukaryota</taxon>
        <taxon>Metazoa</taxon>
        <taxon>Chordata</taxon>
        <taxon>Craniata</taxon>
        <taxon>Vertebrata</taxon>
        <taxon>Euteleostomi</taxon>
        <taxon>Mammalia</taxon>
        <taxon>Eutheria</taxon>
        <taxon>Laurasiatheria</taxon>
        <taxon>Artiodactyla</taxon>
        <taxon>Whippomorpha</taxon>
        <taxon>Cetacea</taxon>
        <taxon>Odontoceti</taxon>
        <taxon>Monodontidae</taxon>
        <taxon>Delphinapterus</taxon>
    </lineage>
</organism>
<gene>
    <name evidence="3" type="primary">IQCC</name>
</gene>
<evidence type="ECO:0000313" key="2">
    <source>
        <dbReference type="Proteomes" id="UP000248483"/>
    </source>
</evidence>
<dbReference type="PANTHER" id="PTHR16049">
    <property type="entry name" value="IQ DOMAIN-CONTAINING PROTEIN C"/>
    <property type="match status" value="1"/>
</dbReference>
<reference evidence="3" key="1">
    <citation type="submission" date="2025-08" db="UniProtKB">
        <authorList>
            <consortium name="RefSeq"/>
        </authorList>
    </citation>
    <scope>IDENTIFICATION</scope>
    <source>
        <tissue evidence="3">Blood</tissue>
    </source>
</reference>
<dbReference type="Proteomes" id="UP000248483">
    <property type="component" value="Unplaced"/>
</dbReference>
<dbReference type="InterPro" id="IPR042506">
    <property type="entry name" value="IQCC"/>
</dbReference>
<feature type="region of interest" description="Disordered" evidence="1">
    <location>
        <begin position="139"/>
        <end position="189"/>
    </location>
</feature>
<dbReference type="FunCoup" id="A0A2Y9NNB2">
    <property type="interactions" value="1202"/>
</dbReference>
<dbReference type="AlphaFoldDB" id="A0A2Y9NNB2"/>
<feature type="region of interest" description="Disordered" evidence="1">
    <location>
        <begin position="230"/>
        <end position="275"/>
    </location>
</feature>
<feature type="compositionally biased region" description="Basic and acidic residues" evidence="1">
    <location>
        <begin position="393"/>
        <end position="402"/>
    </location>
</feature>
<evidence type="ECO:0000313" key="3">
    <source>
        <dbReference type="RefSeq" id="XP_022430793.1"/>
    </source>
</evidence>
<feature type="compositionally biased region" description="Basic and acidic residues" evidence="1">
    <location>
        <begin position="148"/>
        <end position="179"/>
    </location>
</feature>
<feature type="region of interest" description="Disordered" evidence="1">
    <location>
        <begin position="378"/>
        <end position="402"/>
    </location>
</feature>
<name>A0A2Y9NNB2_DELLE</name>
<accession>A0A2Y9NNB2</accession>
<feature type="compositionally biased region" description="Basic and acidic residues" evidence="1">
    <location>
        <begin position="265"/>
        <end position="275"/>
    </location>
</feature>
<sequence length="497" mass="56232">METEGRGLSRPARRRLVTHCAGAGRVSYARMERERLDQKVTALQACVRGFLVRRQFQSLRAEYEAIVREIEGDLGTLQWTEGWIPRPRFLPKKAKSHQTWKAGERVPNPEQELWSCFPCKEPEKEAIWEEMILKKSGESSANSGSLLCRDDSPWFQDEQSRRTRKPSQEETRDVSKMENPEAAGPGLPHSQTELQELQYHRSHLAMELLWLQQAINSRKEYLILKQTLRSPEANQARDEPSLCADHGGQGCEKAGSRPGPPLEDQSYRTAREPDHMDDSCWRLKSQPHKTPEILATIDKTTAGAKYRDLCYRQTGPQLPTPWDNQAIGKRLTKEPECGEQTFGGTCLQLTKLLEDETHKGLKSRGYCSGKARTQLPTLCEDPDIEDSSPRGPGQKEHDCQRAGPRELGLSEDHVICDGTLAEHGGLDLWKAKPPKGRTPSDKSSTDRTSNESSHEGWKNQRTVPWRSRPPEKLSSTGSDHTGEDHWRGRLWKTGPPG</sequence>
<evidence type="ECO:0000256" key="1">
    <source>
        <dbReference type="SAM" id="MobiDB-lite"/>
    </source>
</evidence>
<dbReference type="InParanoid" id="A0A2Y9NNB2"/>
<keyword evidence="2" id="KW-1185">Reference proteome</keyword>
<dbReference type="PANTHER" id="PTHR16049:SF8">
    <property type="entry name" value="IQ DOMAIN-CONTAINING PROTEIN C"/>
    <property type="match status" value="1"/>
</dbReference>
<dbReference type="CTD" id="55721"/>
<dbReference type="InterPro" id="IPR000048">
    <property type="entry name" value="IQ_motif_EF-hand-BS"/>
</dbReference>
<dbReference type="STRING" id="9749.A0A2Y9NNB2"/>
<dbReference type="SMART" id="SM00015">
    <property type="entry name" value="IQ"/>
    <property type="match status" value="1"/>
</dbReference>
<feature type="region of interest" description="Disordered" evidence="1">
    <location>
        <begin position="426"/>
        <end position="497"/>
    </location>
</feature>
<dbReference type="RefSeq" id="XP_022430793.1">
    <property type="nucleotide sequence ID" value="XM_022575085.1"/>
</dbReference>
<dbReference type="KEGG" id="dle:111175508"/>
<protein>
    <submittedName>
        <fullName evidence="3">LOW QUALITY PROTEIN: IQ domain-containing protein C</fullName>
    </submittedName>
</protein>
<dbReference type="PROSITE" id="PS50096">
    <property type="entry name" value="IQ"/>
    <property type="match status" value="1"/>
</dbReference>
<proteinExistence type="predicted"/>
<dbReference type="GeneID" id="111175508"/>
<feature type="compositionally biased region" description="Basic and acidic residues" evidence="1">
    <location>
        <begin position="438"/>
        <end position="458"/>
    </location>
</feature>